<evidence type="ECO:0000313" key="6">
    <source>
        <dbReference type="EMBL" id="ODV79296.1"/>
    </source>
</evidence>
<dbReference type="STRING" id="984487.A0A1E4SIF7"/>
<dbReference type="PANTHER" id="PTHR45625">
    <property type="entry name" value="PEPTIDYL-PROLYL CIS-TRANS ISOMERASE-RELATED"/>
    <property type="match status" value="1"/>
</dbReference>
<dbReference type="GO" id="GO:0003755">
    <property type="term" value="F:peptidyl-prolyl cis-trans isomerase activity"/>
    <property type="evidence" value="ECO:0007669"/>
    <property type="project" value="UniProtKB-EC"/>
</dbReference>
<organism evidence="6 7">
    <name type="scientific">Suhomyces tanzawaensis NRRL Y-17324</name>
    <dbReference type="NCBI Taxonomy" id="984487"/>
    <lineage>
        <taxon>Eukaryota</taxon>
        <taxon>Fungi</taxon>
        <taxon>Dikarya</taxon>
        <taxon>Ascomycota</taxon>
        <taxon>Saccharomycotina</taxon>
        <taxon>Pichiomycetes</taxon>
        <taxon>Debaryomycetaceae</taxon>
        <taxon>Suhomyces</taxon>
    </lineage>
</organism>
<name>A0A1E4SIF7_9ASCO</name>
<evidence type="ECO:0000313" key="7">
    <source>
        <dbReference type="Proteomes" id="UP000094285"/>
    </source>
</evidence>
<sequence>MSLTIWTRTGPLKVQLHYDAHDASQRKHGENFLVHCAMGTYSGVRILRYIPNFILQTGDSSNTGKQSSPANPSHVYTAIEVKSQAAPLAKRGSIYAVNNPATEDGLGSQFFFVLSEAHSLLITQDNYTYLGEVIDGLDTLSKIEHDEQLSAGKNGKVKGYWKSEAWIDDVTVHYNPFAVA</sequence>
<keyword evidence="7" id="KW-1185">Reference proteome</keyword>
<dbReference type="SUPFAM" id="SSF50891">
    <property type="entry name" value="Cyclophilin-like"/>
    <property type="match status" value="1"/>
</dbReference>
<dbReference type="Pfam" id="PF00160">
    <property type="entry name" value="Pro_isomerase"/>
    <property type="match status" value="1"/>
</dbReference>
<evidence type="ECO:0000256" key="2">
    <source>
        <dbReference type="ARBA" id="ARBA00029569"/>
    </source>
</evidence>
<dbReference type="InterPro" id="IPR002130">
    <property type="entry name" value="Cyclophilin-type_PPIase_dom"/>
</dbReference>
<dbReference type="InterPro" id="IPR044666">
    <property type="entry name" value="Cyclophilin_A-like"/>
</dbReference>
<feature type="domain" description="PPIase cyclophilin-type" evidence="5">
    <location>
        <begin position="30"/>
        <end position="172"/>
    </location>
</feature>
<evidence type="ECO:0000256" key="4">
    <source>
        <dbReference type="ARBA" id="ARBA00040797"/>
    </source>
</evidence>
<dbReference type="PANTHER" id="PTHR45625:SF2">
    <property type="entry name" value="PEPTIDYL-PROLYL CIS-TRANS ISOMERASE-LIKE 3"/>
    <property type="match status" value="1"/>
</dbReference>
<gene>
    <name evidence="6" type="ORF">CANTADRAFT_6441</name>
</gene>
<dbReference type="EMBL" id="KV453912">
    <property type="protein sequence ID" value="ODV79296.1"/>
    <property type="molecule type" value="Genomic_DNA"/>
</dbReference>
<dbReference type="GeneID" id="30985026"/>
<dbReference type="InterPro" id="IPR029000">
    <property type="entry name" value="Cyclophilin-like_dom_sf"/>
</dbReference>
<dbReference type="Proteomes" id="UP000094285">
    <property type="component" value="Unassembled WGS sequence"/>
</dbReference>
<dbReference type="AlphaFoldDB" id="A0A1E4SIF7"/>
<protein>
    <recommendedName>
        <fullName evidence="4">Peptidyl-prolyl cis-trans isomerase-like 3</fullName>
    </recommendedName>
    <alternativeName>
        <fullName evidence="2">Rotamase</fullName>
    </alternativeName>
</protein>
<proteinExistence type="inferred from homology"/>
<evidence type="ECO:0000256" key="1">
    <source>
        <dbReference type="ARBA" id="ARBA00000971"/>
    </source>
</evidence>
<accession>A0A1E4SIF7</accession>
<reference evidence="7" key="1">
    <citation type="submission" date="2016-05" db="EMBL/GenBank/DDBJ databases">
        <title>Comparative genomics of biotechnologically important yeasts.</title>
        <authorList>
            <consortium name="DOE Joint Genome Institute"/>
            <person name="Riley R."/>
            <person name="Haridas S."/>
            <person name="Wolfe K.H."/>
            <person name="Lopes M.R."/>
            <person name="Hittinger C.T."/>
            <person name="Goker M."/>
            <person name="Salamov A."/>
            <person name="Wisecaver J."/>
            <person name="Long T.M."/>
            <person name="Aerts A.L."/>
            <person name="Barry K."/>
            <person name="Choi C."/>
            <person name="Clum A."/>
            <person name="Coughlan A.Y."/>
            <person name="Deshpande S."/>
            <person name="Douglass A.P."/>
            <person name="Hanson S.J."/>
            <person name="Klenk H.-P."/>
            <person name="Labutti K."/>
            <person name="Lapidus A."/>
            <person name="Lindquist E."/>
            <person name="Lipzen A."/>
            <person name="Meier-Kolthoff J.P."/>
            <person name="Ohm R.A."/>
            <person name="Otillar R.P."/>
            <person name="Pangilinan J."/>
            <person name="Peng Y."/>
            <person name="Rokas A."/>
            <person name="Rosa C.A."/>
            <person name="Scheuner C."/>
            <person name="Sibirny A.A."/>
            <person name="Slot J.C."/>
            <person name="Stielow J.B."/>
            <person name="Sun H."/>
            <person name="Kurtzman C.P."/>
            <person name="Blackwell M."/>
            <person name="Grigoriev I.V."/>
            <person name="Jeffries T.W."/>
        </authorList>
    </citation>
    <scope>NUCLEOTIDE SEQUENCE [LARGE SCALE GENOMIC DNA]</scope>
    <source>
        <strain evidence="7">NRRL Y-17324</strain>
    </source>
</reference>
<dbReference type="GO" id="GO:0071013">
    <property type="term" value="C:catalytic step 2 spliceosome"/>
    <property type="evidence" value="ECO:0007669"/>
    <property type="project" value="TreeGrafter"/>
</dbReference>
<dbReference type="PROSITE" id="PS50072">
    <property type="entry name" value="CSA_PPIASE_2"/>
    <property type="match status" value="1"/>
</dbReference>
<evidence type="ECO:0000259" key="5">
    <source>
        <dbReference type="PROSITE" id="PS50072"/>
    </source>
</evidence>
<evidence type="ECO:0000256" key="3">
    <source>
        <dbReference type="ARBA" id="ARBA00038286"/>
    </source>
</evidence>
<comment type="catalytic activity">
    <reaction evidence="1">
        <text>[protein]-peptidylproline (omega=180) = [protein]-peptidylproline (omega=0)</text>
        <dbReference type="Rhea" id="RHEA:16237"/>
        <dbReference type="Rhea" id="RHEA-COMP:10747"/>
        <dbReference type="Rhea" id="RHEA-COMP:10748"/>
        <dbReference type="ChEBI" id="CHEBI:83833"/>
        <dbReference type="ChEBI" id="CHEBI:83834"/>
        <dbReference type="EC" id="5.2.1.8"/>
    </reaction>
</comment>
<dbReference type="OrthoDB" id="271386at2759"/>
<dbReference type="Gene3D" id="2.40.100.10">
    <property type="entry name" value="Cyclophilin-like"/>
    <property type="match status" value="1"/>
</dbReference>
<comment type="similarity">
    <text evidence="3">Belongs to the cyclophilin-type PPIase family. PPIL3 subfamily.</text>
</comment>
<dbReference type="RefSeq" id="XP_020064418.1">
    <property type="nucleotide sequence ID" value="XM_020210890.1"/>
</dbReference>